<evidence type="ECO:0000313" key="1">
    <source>
        <dbReference type="EMBL" id="PWN49426.1"/>
    </source>
</evidence>
<organism evidence="1 2">
    <name type="scientific">Violaceomyces palustris</name>
    <dbReference type="NCBI Taxonomy" id="1673888"/>
    <lineage>
        <taxon>Eukaryota</taxon>
        <taxon>Fungi</taxon>
        <taxon>Dikarya</taxon>
        <taxon>Basidiomycota</taxon>
        <taxon>Ustilaginomycotina</taxon>
        <taxon>Ustilaginomycetes</taxon>
        <taxon>Violaceomycetales</taxon>
        <taxon>Violaceomycetaceae</taxon>
        <taxon>Violaceomyces</taxon>
    </lineage>
</organism>
<protein>
    <submittedName>
        <fullName evidence="1">Uncharacterized protein</fullName>
    </submittedName>
</protein>
<evidence type="ECO:0000313" key="2">
    <source>
        <dbReference type="Proteomes" id="UP000245626"/>
    </source>
</evidence>
<sequence>MSTIHGQKDSEFAHKKECHSNPLPPPIPPHTQTHAQSHSRTGLDSSMFARHAGRGSESSHQSPTRQPVRPPPSTSLRAVAFLVLLDIRCRISFFLPSFLSFCSQPPFSRPSDDPPVILLALSTKAANLGHRW</sequence>
<dbReference type="Proteomes" id="UP000245626">
    <property type="component" value="Unassembled WGS sequence"/>
</dbReference>
<name>A0ACD0NUF3_9BASI</name>
<proteinExistence type="predicted"/>
<accession>A0ACD0NUF3</accession>
<dbReference type="EMBL" id="KZ820052">
    <property type="protein sequence ID" value="PWN49426.1"/>
    <property type="molecule type" value="Genomic_DNA"/>
</dbReference>
<reference evidence="1 2" key="1">
    <citation type="journal article" date="2018" name="Mol. Biol. Evol.">
        <title>Broad Genomic Sampling Reveals a Smut Pathogenic Ancestry of the Fungal Clade Ustilaginomycotina.</title>
        <authorList>
            <person name="Kijpornyongpan T."/>
            <person name="Mondo S.J."/>
            <person name="Barry K."/>
            <person name="Sandor L."/>
            <person name="Lee J."/>
            <person name="Lipzen A."/>
            <person name="Pangilinan J."/>
            <person name="LaButti K."/>
            <person name="Hainaut M."/>
            <person name="Henrissat B."/>
            <person name="Grigoriev I.V."/>
            <person name="Spatafora J.W."/>
            <person name="Aime M.C."/>
        </authorList>
    </citation>
    <scope>NUCLEOTIDE SEQUENCE [LARGE SCALE GENOMIC DNA]</scope>
    <source>
        <strain evidence="1 2">SA 807</strain>
    </source>
</reference>
<gene>
    <name evidence="1" type="ORF">IE53DRAFT_145897</name>
</gene>
<keyword evidence="2" id="KW-1185">Reference proteome</keyword>